<sequence>MRGHGSRRVTEGEPAGLWPRGSQNGGVHGNSAMRQQQRHRGASTTREVTPGAPCRQKWSLPEVRYGEDREPEKSARSGRGSQRAIESESASSSQFGGTNGGSAARWRQTRREAPAAGKVTPGPCGDRSGACLGCA</sequence>
<evidence type="ECO:0000313" key="2">
    <source>
        <dbReference type="EMBL" id="KAJ1152490.1"/>
    </source>
</evidence>
<comment type="caution">
    <text evidence="2">The sequence shown here is derived from an EMBL/GenBank/DDBJ whole genome shotgun (WGS) entry which is preliminary data.</text>
</comment>
<proteinExistence type="predicted"/>
<reference evidence="2" key="1">
    <citation type="journal article" date="2022" name="bioRxiv">
        <title>Sequencing and chromosome-scale assembly of the giantPleurodeles waltlgenome.</title>
        <authorList>
            <person name="Brown T."/>
            <person name="Elewa A."/>
            <person name="Iarovenko S."/>
            <person name="Subramanian E."/>
            <person name="Araus A.J."/>
            <person name="Petzold A."/>
            <person name="Susuki M."/>
            <person name="Suzuki K.-i.T."/>
            <person name="Hayashi T."/>
            <person name="Toyoda A."/>
            <person name="Oliveira C."/>
            <person name="Osipova E."/>
            <person name="Leigh N.D."/>
            <person name="Simon A."/>
            <person name="Yun M.H."/>
        </authorList>
    </citation>
    <scope>NUCLEOTIDE SEQUENCE</scope>
    <source>
        <strain evidence="2">20211129_DDA</strain>
        <tissue evidence="2">Liver</tissue>
    </source>
</reference>
<feature type="compositionally biased region" description="Basic and acidic residues" evidence="1">
    <location>
        <begin position="64"/>
        <end position="75"/>
    </location>
</feature>
<organism evidence="2 3">
    <name type="scientific">Pleurodeles waltl</name>
    <name type="common">Iberian ribbed newt</name>
    <dbReference type="NCBI Taxonomy" id="8319"/>
    <lineage>
        <taxon>Eukaryota</taxon>
        <taxon>Metazoa</taxon>
        <taxon>Chordata</taxon>
        <taxon>Craniata</taxon>
        <taxon>Vertebrata</taxon>
        <taxon>Euteleostomi</taxon>
        <taxon>Amphibia</taxon>
        <taxon>Batrachia</taxon>
        <taxon>Caudata</taxon>
        <taxon>Salamandroidea</taxon>
        <taxon>Salamandridae</taxon>
        <taxon>Pleurodelinae</taxon>
        <taxon>Pleurodeles</taxon>
    </lineage>
</organism>
<accession>A0AAV7RKJ4</accession>
<dbReference type="EMBL" id="JANPWB010000009">
    <property type="protein sequence ID" value="KAJ1152490.1"/>
    <property type="molecule type" value="Genomic_DNA"/>
</dbReference>
<gene>
    <name evidence="2" type="ORF">NDU88_005265</name>
</gene>
<evidence type="ECO:0000313" key="3">
    <source>
        <dbReference type="Proteomes" id="UP001066276"/>
    </source>
</evidence>
<name>A0AAV7RKJ4_PLEWA</name>
<keyword evidence="3" id="KW-1185">Reference proteome</keyword>
<feature type="region of interest" description="Disordered" evidence="1">
    <location>
        <begin position="1"/>
        <end position="135"/>
    </location>
</feature>
<evidence type="ECO:0000256" key="1">
    <source>
        <dbReference type="SAM" id="MobiDB-lite"/>
    </source>
</evidence>
<protein>
    <submittedName>
        <fullName evidence="2">Uncharacterized protein</fullName>
    </submittedName>
</protein>
<dbReference type="AlphaFoldDB" id="A0AAV7RKJ4"/>
<dbReference type="Proteomes" id="UP001066276">
    <property type="component" value="Chromosome 5"/>
</dbReference>